<evidence type="ECO:0000259" key="1">
    <source>
        <dbReference type="Pfam" id="PF03364"/>
    </source>
</evidence>
<gene>
    <name evidence="2" type="ORF">SLI_5368</name>
</gene>
<dbReference type="CDD" id="cd08861">
    <property type="entry name" value="OtcD1_ARO-CYC_like"/>
    <property type="match status" value="1"/>
</dbReference>
<dbReference type="SUPFAM" id="SSF55961">
    <property type="entry name" value="Bet v1-like"/>
    <property type="match status" value="2"/>
</dbReference>
<dbReference type="Pfam" id="PF03364">
    <property type="entry name" value="Polyketide_cyc"/>
    <property type="match status" value="1"/>
</dbReference>
<protein>
    <submittedName>
        <fullName evidence="2">Actinorhodin polyketide synthase bifunctional cyclase/dehydratase</fullName>
    </submittedName>
</protein>
<dbReference type="Proteomes" id="UP000014062">
    <property type="component" value="Chromosome"/>
</dbReference>
<accession>A0A7U9DYN9</accession>
<dbReference type="RefSeq" id="WP_003973888.1">
    <property type="nucleotide sequence ID" value="NZ_CM001889.1"/>
</dbReference>
<organism evidence="2 3">
    <name type="scientific">Streptomyces lividans 1326</name>
    <dbReference type="NCBI Taxonomy" id="1200984"/>
    <lineage>
        <taxon>Bacteria</taxon>
        <taxon>Bacillati</taxon>
        <taxon>Actinomycetota</taxon>
        <taxon>Actinomycetes</taxon>
        <taxon>Kitasatosporales</taxon>
        <taxon>Streptomycetaceae</taxon>
        <taxon>Streptomyces</taxon>
    </lineage>
</organism>
<proteinExistence type="predicted"/>
<evidence type="ECO:0000313" key="3">
    <source>
        <dbReference type="Proteomes" id="UP000014062"/>
    </source>
</evidence>
<name>A0A7U9DYN9_STRLI</name>
<dbReference type="Gene3D" id="3.30.530.20">
    <property type="match status" value="2"/>
</dbReference>
<sequence>MSRPGEHRVVHTLRTQAPARRLYELVARVEDWPAVFEPTVHVQVLERGPGTERFRIWARVGGRVKTWTSRRTLDPDTLRVTFRQELTQPPIASMGGSWEFRGDGDGTEVVLTHDFAAVDEAALPGLREALDANSGKELAALVALAERRQPPEELVFTFEDTLRVPSGDDAYAFIERSDLWQERLPHVRKVTLTEEAAGTGPAETRDMTVQDMTMETVTTDGGTHTTRSIRLCVPARSIVYKQLVPPALLSGHCGAWLFGEDTVTARHTVAIDPARVEEVLGKGATVADARTHLREVLGANSRATLRHAAAAAGPAS</sequence>
<reference evidence="3" key="1">
    <citation type="journal article" date="2013" name="Genome Biol. Evol.">
        <title>The genome sequence of Streptomyces lividans 66 reveals a novel tRNA-dependent peptide biosynthetic system within a metal-related genomic island.</title>
        <authorList>
            <person name="Cruz-Morales P."/>
            <person name="Vijgenboom E."/>
            <person name="Iruegas-Bocardo F."/>
            <person name="Girard G."/>
            <person name="Yanez-Guerra L.A."/>
            <person name="Ramos-Aboites H.E."/>
            <person name="Pernodet J.L."/>
            <person name="Anne J."/>
            <person name="van Wezel G.P."/>
            <person name="Barona-Gomez F."/>
        </authorList>
    </citation>
    <scope>NUCLEOTIDE SEQUENCE [LARGE SCALE GENOMIC DNA]</scope>
    <source>
        <strain evidence="3">1326</strain>
    </source>
</reference>
<evidence type="ECO:0000313" key="2">
    <source>
        <dbReference type="EMBL" id="EOY50076.1"/>
    </source>
</evidence>
<dbReference type="InterPro" id="IPR005031">
    <property type="entry name" value="COQ10_START"/>
</dbReference>
<feature type="domain" description="Coenzyme Q-binding protein COQ10 START" evidence="1">
    <location>
        <begin position="16"/>
        <end position="120"/>
    </location>
</feature>
<dbReference type="EMBL" id="CM001889">
    <property type="protein sequence ID" value="EOY50076.1"/>
    <property type="molecule type" value="Genomic_DNA"/>
</dbReference>
<dbReference type="InterPro" id="IPR023393">
    <property type="entry name" value="START-like_dom_sf"/>
</dbReference>
<dbReference type="AlphaFoldDB" id="A0A7U9DYN9"/>